<dbReference type="NCBIfam" id="TIGR00165">
    <property type="entry name" value="S18"/>
    <property type="match status" value="1"/>
</dbReference>
<evidence type="ECO:0000256" key="2">
    <source>
        <dbReference type="ARBA" id="ARBA00022980"/>
    </source>
</evidence>
<dbReference type="InterPro" id="IPR036870">
    <property type="entry name" value="Ribosomal_bS18_sf"/>
</dbReference>
<dbReference type="PANTHER" id="PTHR13479">
    <property type="entry name" value="30S RIBOSOMAL PROTEIN S18"/>
    <property type="match status" value="1"/>
</dbReference>
<dbReference type="InterPro" id="IPR001648">
    <property type="entry name" value="Ribosomal_bS18"/>
</dbReference>
<dbReference type="GO" id="GO:0070181">
    <property type="term" value="F:small ribosomal subunit rRNA binding"/>
    <property type="evidence" value="ECO:0007669"/>
    <property type="project" value="TreeGrafter"/>
</dbReference>
<dbReference type="GO" id="GO:0006412">
    <property type="term" value="P:translation"/>
    <property type="evidence" value="ECO:0007669"/>
    <property type="project" value="InterPro"/>
</dbReference>
<dbReference type="Pfam" id="PF01084">
    <property type="entry name" value="Ribosomal_S18"/>
    <property type="match status" value="1"/>
</dbReference>
<dbReference type="SUPFAM" id="SSF46911">
    <property type="entry name" value="Ribosomal protein S18"/>
    <property type="match status" value="1"/>
</dbReference>
<gene>
    <name evidence="4" type="ORF">BSTOLATCC_MIC244</name>
</gene>
<reference evidence="4" key="1">
    <citation type="submission" date="2021-09" db="EMBL/GenBank/DDBJ databases">
        <authorList>
            <consortium name="AG Swart"/>
            <person name="Singh M."/>
            <person name="Singh A."/>
            <person name="Seah K."/>
            <person name="Emmerich C."/>
        </authorList>
    </citation>
    <scope>NUCLEOTIDE SEQUENCE</scope>
    <source>
        <strain evidence="4">ATCC30299</strain>
    </source>
</reference>
<dbReference type="GO" id="GO:0003735">
    <property type="term" value="F:structural constituent of ribosome"/>
    <property type="evidence" value="ECO:0007669"/>
    <property type="project" value="InterPro"/>
</dbReference>
<comment type="similarity">
    <text evidence="1">Belongs to the bacterial ribosomal protein bS18 family.</text>
</comment>
<dbReference type="AlphaFoldDB" id="A0AAU9I9G5"/>
<dbReference type="GO" id="GO:0005763">
    <property type="term" value="C:mitochondrial small ribosomal subunit"/>
    <property type="evidence" value="ECO:0007669"/>
    <property type="project" value="TreeGrafter"/>
</dbReference>
<dbReference type="Gene3D" id="4.10.640.10">
    <property type="entry name" value="Ribosomal protein S18"/>
    <property type="match status" value="1"/>
</dbReference>
<keyword evidence="5" id="KW-1185">Reference proteome</keyword>
<dbReference type="HAMAP" id="MF_00270">
    <property type="entry name" value="Ribosomal_bS18"/>
    <property type="match status" value="1"/>
</dbReference>
<organism evidence="4 5">
    <name type="scientific">Blepharisma stoltei</name>
    <dbReference type="NCBI Taxonomy" id="1481888"/>
    <lineage>
        <taxon>Eukaryota</taxon>
        <taxon>Sar</taxon>
        <taxon>Alveolata</taxon>
        <taxon>Ciliophora</taxon>
        <taxon>Postciliodesmatophora</taxon>
        <taxon>Heterotrichea</taxon>
        <taxon>Heterotrichida</taxon>
        <taxon>Blepharismidae</taxon>
        <taxon>Blepharisma</taxon>
    </lineage>
</organism>
<sequence length="500" mass="58773">MLKSSIVRSFAEKASKIIENELYNNPHFERAFPHLAKKLDEVKVTGSEPSWGDSLFYKGKGRPLKEHDAIHEDEKNFYEGYRAPAGPLKWMSKEEKERIHNQIDYKMDQLEKTGLSREEILYNKPGGLSLSEDPVFQYLRYNRDAREMMVKPGEEFTVQKVIDYALRQDTGIDRSRAALPKDEIYEHEVPDSYDYEVAAGKLYPNKIQPYDYYYKHGWKSKVGTYNRYFRYGGQMYPEPVWTRDRTRRRNMREVNLDDIDYKNTEFLAQFMTPAGLIKNRWQTRLKAKTQRRVARAIKHARNLNLFPFTGYILPPHKMNLVPIHMQNYNNMVIHSETGTVFSKKYEAEVTRLNEIEYPNTIEKAAQRFKFDSTEDDIVNTMKKFSELIDVDIQWIPSKQQVRILEAQEYLKTKQGEGQKMLEELKQKIKVPSSFDIASIFVKEKAASVELLQEKPTEEPPRKNVLNLWEEINEIKKSVGIEPSHPKWVEELVSPTPIQPI</sequence>
<evidence type="ECO:0000256" key="3">
    <source>
        <dbReference type="ARBA" id="ARBA00023274"/>
    </source>
</evidence>
<keyword evidence="3" id="KW-0687">Ribonucleoprotein</keyword>
<dbReference type="EMBL" id="CAJZBQ010000001">
    <property type="protein sequence ID" value="CAG9310031.1"/>
    <property type="molecule type" value="Genomic_DNA"/>
</dbReference>
<evidence type="ECO:0000313" key="5">
    <source>
        <dbReference type="Proteomes" id="UP001162131"/>
    </source>
</evidence>
<dbReference type="Proteomes" id="UP001162131">
    <property type="component" value="Unassembled WGS sequence"/>
</dbReference>
<evidence type="ECO:0000313" key="4">
    <source>
        <dbReference type="EMBL" id="CAG9310031.1"/>
    </source>
</evidence>
<keyword evidence="2" id="KW-0689">Ribosomal protein</keyword>
<proteinExistence type="inferred from homology"/>
<name>A0AAU9I9G5_9CILI</name>
<accession>A0AAU9I9G5</accession>
<comment type="caution">
    <text evidence="4">The sequence shown here is derived from an EMBL/GenBank/DDBJ whole genome shotgun (WGS) entry which is preliminary data.</text>
</comment>
<evidence type="ECO:0000256" key="1">
    <source>
        <dbReference type="ARBA" id="ARBA00005589"/>
    </source>
</evidence>
<protein>
    <recommendedName>
        <fullName evidence="6">Ribosomal protein S18</fullName>
    </recommendedName>
</protein>
<evidence type="ECO:0008006" key="6">
    <source>
        <dbReference type="Google" id="ProtNLM"/>
    </source>
</evidence>
<dbReference type="PANTHER" id="PTHR13479:SF40">
    <property type="entry name" value="SMALL RIBOSOMAL SUBUNIT PROTEIN BS18M"/>
    <property type="match status" value="1"/>
</dbReference>